<keyword evidence="5" id="KW-1185">Reference proteome</keyword>
<dbReference type="RefSeq" id="XP_037140379.1">
    <property type="nucleotide sequence ID" value="XM_037284483.1"/>
</dbReference>
<dbReference type="InterPro" id="IPR040962">
    <property type="entry name" value="TPR_22"/>
</dbReference>
<dbReference type="InterPro" id="IPR039226">
    <property type="entry name" value="Ski3/TTC37"/>
</dbReference>
<dbReference type="Pfam" id="PF18833">
    <property type="entry name" value="TPR_22"/>
    <property type="match status" value="1"/>
</dbReference>
<dbReference type="Proteomes" id="UP000515788">
    <property type="component" value="Chromosome 6"/>
</dbReference>
<sequence length="1397" mass="158380">MSTVKDLLKEAKAELAREDYEEAAKISLQVLKQDQSNYFAQVFLGKSYSCMEGKAREAVHRYKVAIELAPENLLAWKGLFLFLNGGPVVPEVVSYDEYFDLSGEYARILCEQQQSQVELIHELRAFRKKKPDSRESFLWHMVPGNPMAEQLGRHLITPQAALKELIDILDSKEKAYVSKIVSRERLKFSAQDPDYQIKMNSLAWDVYQNSKLDHLFNQLINITDDDDERAELETRWLEYRLLVLKSMPKEIKSSFYEQVKRMVDDMVLVDHRSSTAWRLYFEWQDYADLDNMDQELILKFFKKFPLEPLAIILYAWLSSNLSKYDIKKLNASLDQPSEPEEGRELADIDESEKNALNDMMEKENETSGLLEEEVVDALLDNIPKAQNSILANRIVSQYYLLSKEYEAALPYVKTGISVIAYNIRDLGGRFANSKKQFTLSLAILYTYIDPPKNHNAALSLFEKILADDPDNTHAKLGKGLIFVERAEWEKANVLLSEVSAQFPDNMEVLSELAWNEAQLGLLEEAVSKFKTVLAASEGTDLRSAEFRALNLWRQAKVYIMLEERDGSEDLNYVKVAFKQLVNSIKVLDTFAANYSTLGDIYSSFFEDKVRAFKCYYKAFELNARDATAAKYMAEHYANLTNWQAASTVAKRLISAESNRKKLKDMNWAYRAVGIFYLETQDEAASIEWFQGALRINPTDVESLIGLGQAYHACGRVEASTKVFDRALEIDSEHFHCQYLKAQSLAAMGEYVESINILERITALSPREEIYQIMLASVSVDYAIDLYSQGLLTKSIAISEGVIETLQYAIIELHCSGQLLWLVLSKALGLFVTIASKVDKLPIESLVGIFRAFDATESTRVIDDIDGITFDQVLSAIDDSSISIACKFLILSAKYSFSTTKLEEQSRTVRSSLWHNVGSAELTAYHVLKEVKYRDAAIACYKASIHQQSNAVESWIGLGVATMDVNYRVAQHCFIKASALSPRDADVWFDLAVLGLKNNDVEFSKDVLNRSQSLSPQNSSPWLGFALVHEMEGNIVDSHRMFAHAFVLSNGKSKVAQLLYAKSVLERRIGDSFDERDLEAAEELATAAYGLDQYFKENPRDNFALQCALLIFERLHLYPNAHRVSNDLVELLEIKFEKAQSDEDLYNYAIIKAQIARIKLGFGEFQLAIDDAKISESILTEFAGRDTSMISLSNQISLSLANFFLQNYDETLQSLQEVLKASKTSRHLSILTAKILYDMGSDEAKEIALEELMEYVSQNGPELLVGFTIAAIAIVEQKTDDLKVILGELTGMSLSNLIADKHKDLPYLIEQIKARLELKAKPVTSWQRSSFFFMNDHSTWTAVDKKISLRVAADGQNKINVNQLSALYCMQKDVRSVQRSLFLAPWNKTAISALRQCF</sequence>
<gene>
    <name evidence="4" type="ORF">HG536_0F00290</name>
</gene>
<dbReference type="Gene3D" id="1.25.40.10">
    <property type="entry name" value="Tetratricopeptide repeat domain"/>
    <property type="match status" value="3"/>
</dbReference>
<evidence type="ECO:0000313" key="4">
    <source>
        <dbReference type="EMBL" id="QLL33705.1"/>
    </source>
</evidence>
<dbReference type="PROSITE" id="PS50005">
    <property type="entry name" value="TPR"/>
    <property type="match status" value="2"/>
</dbReference>
<feature type="repeat" description="TPR" evidence="3">
    <location>
        <begin position="666"/>
        <end position="699"/>
    </location>
</feature>
<feature type="repeat" description="TPR" evidence="3">
    <location>
        <begin position="700"/>
        <end position="733"/>
    </location>
</feature>
<dbReference type="Pfam" id="PF13181">
    <property type="entry name" value="TPR_8"/>
    <property type="match status" value="1"/>
</dbReference>
<organism evidence="4 5">
    <name type="scientific">Torulaspora globosa</name>
    <dbReference type="NCBI Taxonomy" id="48254"/>
    <lineage>
        <taxon>Eukaryota</taxon>
        <taxon>Fungi</taxon>
        <taxon>Dikarya</taxon>
        <taxon>Ascomycota</taxon>
        <taxon>Saccharomycotina</taxon>
        <taxon>Saccharomycetes</taxon>
        <taxon>Saccharomycetales</taxon>
        <taxon>Saccharomycetaceae</taxon>
        <taxon>Torulaspora</taxon>
    </lineage>
</organism>
<dbReference type="Pfam" id="PF14559">
    <property type="entry name" value="TPR_19"/>
    <property type="match status" value="1"/>
</dbReference>
<accession>A0A7G3ZJL9</accession>
<dbReference type="GO" id="GO:0006401">
    <property type="term" value="P:RNA catabolic process"/>
    <property type="evidence" value="ECO:0007669"/>
    <property type="project" value="InterPro"/>
</dbReference>
<proteinExistence type="predicted"/>
<dbReference type="KEGG" id="tgb:HG536_0F00290"/>
<keyword evidence="2 3" id="KW-0802">TPR repeat</keyword>
<dbReference type="InterPro" id="IPR011990">
    <property type="entry name" value="TPR-like_helical_dom_sf"/>
</dbReference>
<protein>
    <recommendedName>
        <fullName evidence="6">Superkiller protein 3</fullName>
    </recommendedName>
</protein>
<dbReference type="OrthoDB" id="421075at2759"/>
<evidence type="ECO:0000313" key="5">
    <source>
        <dbReference type="Proteomes" id="UP000515788"/>
    </source>
</evidence>
<dbReference type="PANTHER" id="PTHR15704:SF7">
    <property type="entry name" value="SUPERKILLER COMPLEX PROTEIN 3"/>
    <property type="match status" value="1"/>
</dbReference>
<dbReference type="SUPFAM" id="SSF48452">
    <property type="entry name" value="TPR-like"/>
    <property type="match status" value="3"/>
</dbReference>
<evidence type="ECO:0000256" key="3">
    <source>
        <dbReference type="PROSITE-ProRule" id="PRU00339"/>
    </source>
</evidence>
<dbReference type="SMART" id="SM00028">
    <property type="entry name" value="TPR"/>
    <property type="match status" value="8"/>
</dbReference>
<dbReference type="EMBL" id="CP059251">
    <property type="protein sequence ID" value="QLL33705.1"/>
    <property type="molecule type" value="Genomic_DNA"/>
</dbReference>
<dbReference type="GeneID" id="59326920"/>
<keyword evidence="1" id="KW-0677">Repeat</keyword>
<reference evidence="4 5" key="1">
    <citation type="submission" date="2020-06" db="EMBL/GenBank/DDBJ databases">
        <title>The yeast mating-type switching endonuclease HO is a domesticated member of an unorthodox homing genetic element family.</title>
        <authorList>
            <person name="Coughlan A.Y."/>
            <person name="Lombardi L."/>
            <person name="Braun-Galleani S."/>
            <person name="Martos A.R."/>
            <person name="Galeote V."/>
            <person name="Bigey F."/>
            <person name="Dequin S."/>
            <person name="Byrne K.P."/>
            <person name="Wolfe K.H."/>
        </authorList>
    </citation>
    <scope>NUCLEOTIDE SEQUENCE [LARGE SCALE GENOMIC DNA]</scope>
    <source>
        <strain evidence="4 5">CBS764</strain>
    </source>
</reference>
<name>A0A7G3ZJL9_9SACH</name>
<dbReference type="GO" id="GO:0055087">
    <property type="term" value="C:Ski complex"/>
    <property type="evidence" value="ECO:0007669"/>
    <property type="project" value="InterPro"/>
</dbReference>
<dbReference type="InterPro" id="IPR019734">
    <property type="entry name" value="TPR_rpt"/>
</dbReference>
<dbReference type="PANTHER" id="PTHR15704">
    <property type="entry name" value="SUPERKILLER 3 PROTEIN-RELATED"/>
    <property type="match status" value="1"/>
</dbReference>
<evidence type="ECO:0000256" key="1">
    <source>
        <dbReference type="ARBA" id="ARBA00022737"/>
    </source>
</evidence>
<evidence type="ECO:0000256" key="2">
    <source>
        <dbReference type="ARBA" id="ARBA00022803"/>
    </source>
</evidence>
<evidence type="ECO:0008006" key="6">
    <source>
        <dbReference type="Google" id="ProtNLM"/>
    </source>
</evidence>